<dbReference type="RefSeq" id="WP_089890244.1">
    <property type="nucleotide sequence ID" value="NZ_CALJFH010000012.1"/>
</dbReference>
<dbReference type="GeneID" id="78124508"/>
<dbReference type="InterPro" id="IPR021508">
    <property type="entry name" value="Gp17-like"/>
</dbReference>
<evidence type="ECO:0008006" key="3">
    <source>
        <dbReference type="Google" id="ProtNLM"/>
    </source>
</evidence>
<accession>A0A1H3KAN4</accession>
<dbReference type="EMBL" id="FNPR01000002">
    <property type="protein sequence ID" value="SDY49267.1"/>
    <property type="molecule type" value="Genomic_DNA"/>
</dbReference>
<dbReference type="Proteomes" id="UP000199026">
    <property type="component" value="Unassembled WGS sequence"/>
</dbReference>
<keyword evidence="2" id="KW-1185">Reference proteome</keyword>
<evidence type="ECO:0000313" key="1">
    <source>
        <dbReference type="EMBL" id="SDY49267.1"/>
    </source>
</evidence>
<dbReference type="Pfam" id="PF11367">
    <property type="entry name" value="Tail_completion_gp17"/>
    <property type="match status" value="1"/>
</dbReference>
<name>A0A1H3KAN4_9RHOB</name>
<dbReference type="OrthoDB" id="7644395at2"/>
<dbReference type="InterPro" id="IPR053745">
    <property type="entry name" value="Viral_Tail_Comp_sf"/>
</dbReference>
<organism evidence="1 2">
    <name type="scientific">Lentibacter algarum</name>
    <dbReference type="NCBI Taxonomy" id="576131"/>
    <lineage>
        <taxon>Bacteria</taxon>
        <taxon>Pseudomonadati</taxon>
        <taxon>Pseudomonadota</taxon>
        <taxon>Alphaproteobacteria</taxon>
        <taxon>Rhodobacterales</taxon>
        <taxon>Roseobacteraceae</taxon>
        <taxon>Lentibacter</taxon>
    </lineage>
</organism>
<evidence type="ECO:0000313" key="2">
    <source>
        <dbReference type="Proteomes" id="UP000199026"/>
    </source>
</evidence>
<protein>
    <recommendedName>
        <fullName evidence="3">DUF3168 domain-containing protein</fullName>
    </recommendedName>
</protein>
<dbReference type="STRING" id="576131.SAMN05444486_102437"/>
<proteinExistence type="predicted"/>
<dbReference type="Gene3D" id="3.30.2000.30">
    <property type="match status" value="1"/>
</dbReference>
<reference evidence="1 2" key="1">
    <citation type="submission" date="2016-10" db="EMBL/GenBank/DDBJ databases">
        <authorList>
            <person name="de Groot N.N."/>
        </authorList>
    </citation>
    <scope>NUCLEOTIDE SEQUENCE [LARGE SCALE GENOMIC DNA]</scope>
    <source>
        <strain evidence="1 2">DSM 24677</strain>
    </source>
</reference>
<sequence>MSYGVSAALQAGVYQALISDSDLAALVGTAIYDAIPSGSLPATYVALGPENVLDSSDKSGSGALHLFTVSVVTDSAGFQAAKDVAGRVSDVLVDAPLVLTRGRLIYLGFDRASATREGTGATRRIDLRFRARVQDDI</sequence>
<dbReference type="AlphaFoldDB" id="A0A1H3KAN4"/>
<gene>
    <name evidence="1" type="ORF">SAMN05444486_102437</name>
</gene>